<evidence type="ECO:0000313" key="14">
    <source>
        <dbReference type="Proteomes" id="UP000001929"/>
    </source>
</evidence>
<keyword evidence="7 10" id="KW-1133">Transmembrane helix</keyword>
<dbReference type="FunFam" id="3.40.50.300:FF:000221">
    <property type="entry name" value="Multidrug ABC transporter ATP-binding protein"/>
    <property type="match status" value="1"/>
</dbReference>
<dbReference type="InterPro" id="IPR039421">
    <property type="entry name" value="Type_1_exporter"/>
</dbReference>
<dbReference type="SUPFAM" id="SSF52540">
    <property type="entry name" value="P-loop containing nucleoside triphosphate hydrolases"/>
    <property type="match status" value="1"/>
</dbReference>
<dbReference type="PROSITE" id="PS50893">
    <property type="entry name" value="ABC_TRANSPORTER_2"/>
    <property type="match status" value="1"/>
</dbReference>
<feature type="region of interest" description="Disordered" evidence="9">
    <location>
        <begin position="576"/>
        <end position="603"/>
    </location>
</feature>
<dbReference type="AlphaFoldDB" id="Q2RRV5"/>
<evidence type="ECO:0000256" key="6">
    <source>
        <dbReference type="ARBA" id="ARBA00022840"/>
    </source>
</evidence>
<keyword evidence="4 10" id="KW-0812">Transmembrane</keyword>
<accession>Q2RRV5</accession>
<gene>
    <name evidence="13" type="ordered locus">Rru_A2340</name>
</gene>
<dbReference type="SUPFAM" id="SSF90123">
    <property type="entry name" value="ABC transporter transmembrane region"/>
    <property type="match status" value="1"/>
</dbReference>
<dbReference type="InterPro" id="IPR011527">
    <property type="entry name" value="ABC1_TM_dom"/>
</dbReference>
<dbReference type="Pfam" id="PF00664">
    <property type="entry name" value="ABC_membrane"/>
    <property type="match status" value="1"/>
</dbReference>
<dbReference type="InterPro" id="IPR027417">
    <property type="entry name" value="P-loop_NTPase"/>
</dbReference>
<feature type="transmembrane region" description="Helical" evidence="10">
    <location>
        <begin position="163"/>
        <end position="180"/>
    </location>
</feature>
<evidence type="ECO:0000256" key="4">
    <source>
        <dbReference type="ARBA" id="ARBA00022692"/>
    </source>
</evidence>
<feature type="compositionally biased region" description="Low complexity" evidence="9">
    <location>
        <begin position="585"/>
        <end position="603"/>
    </location>
</feature>
<dbReference type="SMART" id="SM00382">
    <property type="entry name" value="AAA"/>
    <property type="match status" value="1"/>
</dbReference>
<dbReference type="GO" id="GO:0016887">
    <property type="term" value="F:ATP hydrolysis activity"/>
    <property type="evidence" value="ECO:0007669"/>
    <property type="project" value="InterPro"/>
</dbReference>
<evidence type="ECO:0000256" key="7">
    <source>
        <dbReference type="ARBA" id="ARBA00022989"/>
    </source>
</evidence>
<evidence type="ECO:0000256" key="8">
    <source>
        <dbReference type="ARBA" id="ARBA00023136"/>
    </source>
</evidence>
<evidence type="ECO:0000259" key="11">
    <source>
        <dbReference type="PROSITE" id="PS50893"/>
    </source>
</evidence>
<dbReference type="KEGG" id="rru:Rru_A2340"/>
<dbReference type="PANTHER" id="PTHR24221">
    <property type="entry name" value="ATP-BINDING CASSETTE SUB-FAMILY B"/>
    <property type="match status" value="1"/>
</dbReference>
<feature type="transmembrane region" description="Helical" evidence="10">
    <location>
        <begin position="139"/>
        <end position="157"/>
    </location>
</feature>
<keyword evidence="8 10" id="KW-0472">Membrane</keyword>
<evidence type="ECO:0000256" key="9">
    <source>
        <dbReference type="SAM" id="MobiDB-lite"/>
    </source>
</evidence>
<evidence type="ECO:0000256" key="1">
    <source>
        <dbReference type="ARBA" id="ARBA00004651"/>
    </source>
</evidence>
<comment type="subcellular location">
    <subcellularLocation>
        <location evidence="1">Cell membrane</location>
        <topology evidence="1">Multi-pass membrane protein</topology>
    </subcellularLocation>
</comment>
<dbReference type="InterPro" id="IPR017871">
    <property type="entry name" value="ABC_transporter-like_CS"/>
</dbReference>
<feature type="transmembrane region" description="Helical" evidence="10">
    <location>
        <begin position="249"/>
        <end position="271"/>
    </location>
</feature>
<keyword evidence="2" id="KW-0813">Transport</keyword>
<dbReference type="Pfam" id="PF00005">
    <property type="entry name" value="ABC_tran"/>
    <property type="match status" value="1"/>
</dbReference>
<dbReference type="InterPro" id="IPR036640">
    <property type="entry name" value="ABC1_TM_sf"/>
</dbReference>
<feature type="transmembrane region" description="Helical" evidence="10">
    <location>
        <begin position="20"/>
        <end position="39"/>
    </location>
</feature>
<evidence type="ECO:0000256" key="5">
    <source>
        <dbReference type="ARBA" id="ARBA00022741"/>
    </source>
</evidence>
<keyword evidence="6" id="KW-0067">ATP-binding</keyword>
<dbReference type="GO" id="GO:0005886">
    <property type="term" value="C:plasma membrane"/>
    <property type="evidence" value="ECO:0007669"/>
    <property type="project" value="UniProtKB-SubCell"/>
</dbReference>
<dbReference type="InterPro" id="IPR003439">
    <property type="entry name" value="ABC_transporter-like_ATP-bd"/>
</dbReference>
<reference evidence="13 14" key="1">
    <citation type="journal article" date="2011" name="Stand. Genomic Sci.">
        <title>Complete genome sequence of Rhodospirillum rubrum type strain (S1).</title>
        <authorList>
            <person name="Munk A.C."/>
            <person name="Copeland A."/>
            <person name="Lucas S."/>
            <person name="Lapidus A."/>
            <person name="Del Rio T.G."/>
            <person name="Barry K."/>
            <person name="Detter J.C."/>
            <person name="Hammon N."/>
            <person name="Israni S."/>
            <person name="Pitluck S."/>
            <person name="Brettin T."/>
            <person name="Bruce D."/>
            <person name="Han C."/>
            <person name="Tapia R."/>
            <person name="Gilna P."/>
            <person name="Schmutz J."/>
            <person name="Larimer F."/>
            <person name="Land M."/>
            <person name="Kyrpides N.C."/>
            <person name="Mavromatis K."/>
            <person name="Richardson P."/>
            <person name="Rohde M."/>
            <person name="Goker M."/>
            <person name="Klenk H.P."/>
            <person name="Zhang Y."/>
            <person name="Roberts G.P."/>
            <person name="Reslewic S."/>
            <person name="Schwartz D.C."/>
        </authorList>
    </citation>
    <scope>NUCLEOTIDE SEQUENCE [LARGE SCALE GENOMIC DNA]</scope>
    <source>
        <strain evidence="14">ATCC 11170 / ATH 1.1.1 / DSM 467 / LMG 4362 / NCIMB 8255 / S1</strain>
    </source>
</reference>
<dbReference type="RefSeq" id="WP_011390093.1">
    <property type="nucleotide sequence ID" value="NC_007643.1"/>
</dbReference>
<dbReference type="Gene3D" id="3.40.50.300">
    <property type="entry name" value="P-loop containing nucleotide triphosphate hydrolases"/>
    <property type="match status" value="1"/>
</dbReference>
<dbReference type="PROSITE" id="PS00211">
    <property type="entry name" value="ABC_TRANSPORTER_1"/>
    <property type="match status" value="1"/>
</dbReference>
<feature type="domain" description="ABC transporter" evidence="11">
    <location>
        <begin position="338"/>
        <end position="571"/>
    </location>
</feature>
<dbReference type="PATRIC" id="fig|269796.9.peg.2441"/>
<dbReference type="PhylomeDB" id="Q2RRV5"/>
<name>Q2RRV5_RHORT</name>
<sequence>MTMPGTAELARLRHPVRRLIGVGVCLGGLGALGTLVPFIGLAELGRILLAGGPVDSLGIVAVVAAVILGLILSWVLTGAALWVTHIADHRLQATLRRALVRKLGRVPLGWYSDKTSGLIRKAVQGDLKDLHHLVAHHDVDLAAAIVLPIGGLAYVIWLDWRLGLLAVATLPVYLIAYAWMMRGFADKMTELDTTFARVNAAIVEFVQGIAVVKAFGRVGKAHEGYRQAVTAFSDRYTAWVRPLLRLEALTSMAVSAPVILLVSLSGGAWFISRGWVAPIDVLAEALVAVVLPQTLLTLTQGLTAHRKAVAAAGRILDLLDAQDLPVADRPRRPEGGTVSFDHVSFGYAADRPVLRDVTLTCRPGTVTALVGPSGAGKSTLAKLVPRFHDVTAGSLRVGGVDVREIAPDVLYRHVGFVLQDVQLLHGTVADNIRLGRPDASFDAVVAAARAARIHDRVMALPRQYDSVLDEDAVFSGGEAQRISIARALLADTPVLILDEATAHADPDSEARVQEALSTVARGRTVLVIAHRLATITAVDQIVVVDDGRVSEVGTHDHLVRAGGLYARLWKEATGEAEPWGREPPAGSARRAAAGFQGAAEVMR</sequence>
<evidence type="ECO:0000313" key="13">
    <source>
        <dbReference type="EMBL" id="ABC23140.1"/>
    </source>
</evidence>
<dbReference type="eggNOG" id="COG1132">
    <property type="taxonomic scope" value="Bacteria"/>
</dbReference>
<dbReference type="HOGENOM" id="CLU_000604_84_9_5"/>
<dbReference type="Proteomes" id="UP000001929">
    <property type="component" value="Chromosome"/>
</dbReference>
<keyword evidence="14" id="KW-1185">Reference proteome</keyword>
<organism evidence="13 14">
    <name type="scientific">Rhodospirillum rubrum (strain ATCC 11170 / ATH 1.1.1 / DSM 467 / LMG 4362 / NCIMB 8255 / S1)</name>
    <dbReference type="NCBI Taxonomy" id="269796"/>
    <lineage>
        <taxon>Bacteria</taxon>
        <taxon>Pseudomonadati</taxon>
        <taxon>Pseudomonadota</taxon>
        <taxon>Alphaproteobacteria</taxon>
        <taxon>Rhodospirillales</taxon>
        <taxon>Rhodospirillaceae</taxon>
        <taxon>Rhodospirillum</taxon>
    </lineage>
</organism>
<dbReference type="InterPro" id="IPR003593">
    <property type="entry name" value="AAA+_ATPase"/>
</dbReference>
<feature type="domain" description="ABC transmembrane type-1" evidence="12">
    <location>
        <begin position="22"/>
        <end position="283"/>
    </location>
</feature>
<dbReference type="GO" id="GO:0140359">
    <property type="term" value="F:ABC-type transporter activity"/>
    <property type="evidence" value="ECO:0007669"/>
    <property type="project" value="InterPro"/>
</dbReference>
<evidence type="ECO:0000259" key="12">
    <source>
        <dbReference type="PROSITE" id="PS50929"/>
    </source>
</evidence>
<evidence type="ECO:0000256" key="2">
    <source>
        <dbReference type="ARBA" id="ARBA00022448"/>
    </source>
</evidence>
<proteinExistence type="predicted"/>
<evidence type="ECO:0000256" key="10">
    <source>
        <dbReference type="SAM" id="Phobius"/>
    </source>
</evidence>
<dbReference type="PANTHER" id="PTHR24221:SF654">
    <property type="entry name" value="ATP-BINDING CASSETTE SUB-FAMILY B MEMBER 6"/>
    <property type="match status" value="1"/>
</dbReference>
<evidence type="ECO:0000256" key="3">
    <source>
        <dbReference type="ARBA" id="ARBA00022475"/>
    </source>
</evidence>
<dbReference type="GO" id="GO:0005524">
    <property type="term" value="F:ATP binding"/>
    <property type="evidence" value="ECO:0007669"/>
    <property type="project" value="UniProtKB-KW"/>
</dbReference>
<keyword evidence="5" id="KW-0547">Nucleotide-binding</keyword>
<feature type="transmembrane region" description="Helical" evidence="10">
    <location>
        <begin position="59"/>
        <end position="83"/>
    </location>
</feature>
<dbReference type="STRING" id="269796.Rru_A2340"/>
<protein>
    <submittedName>
        <fullName evidence="13">ABC transporter, transmembrane region</fullName>
    </submittedName>
</protein>
<dbReference type="Gene3D" id="1.20.1560.10">
    <property type="entry name" value="ABC transporter type 1, transmembrane domain"/>
    <property type="match status" value="1"/>
</dbReference>
<dbReference type="EnsemblBacteria" id="ABC23140">
    <property type="protein sequence ID" value="ABC23140"/>
    <property type="gene ID" value="Rru_A2340"/>
</dbReference>
<dbReference type="CDD" id="cd07346">
    <property type="entry name" value="ABC_6TM_exporters"/>
    <property type="match status" value="1"/>
</dbReference>
<keyword evidence="3" id="KW-1003">Cell membrane</keyword>
<dbReference type="PROSITE" id="PS50929">
    <property type="entry name" value="ABC_TM1F"/>
    <property type="match status" value="1"/>
</dbReference>
<dbReference type="EMBL" id="CP000230">
    <property type="protein sequence ID" value="ABC23140.1"/>
    <property type="molecule type" value="Genomic_DNA"/>
</dbReference>